<dbReference type="OrthoDB" id="9815010at2"/>
<name>A0A447D021_9BRAD</name>
<evidence type="ECO:0000313" key="4">
    <source>
        <dbReference type="EMBL" id="VCU10907.1"/>
    </source>
</evidence>
<sequence length="224" mass="24452">MDRRSGHPRLTTPRRLAAAATARGRHLACALAFVVALATPGVAPAQDTDWVEPPASVPKAPRGDPTRNLDMLFGALKAAPDDTTAKAVENRIWAVWLASDSDTVNLLMARTKAALDKDDHALALRLLDAIVEIRPQYVEGWNRRATVAFLRKDYAGALADLRQVLRREPRHFGALAGLGTIMQEIGDETNALAAFRKALDINPRLKGMADKVRILTDKVEGRPI</sequence>
<feature type="signal peptide" evidence="3">
    <location>
        <begin position="1"/>
        <end position="45"/>
    </location>
</feature>
<evidence type="ECO:0000256" key="1">
    <source>
        <dbReference type="PROSITE-ProRule" id="PRU00339"/>
    </source>
</evidence>
<proteinExistence type="predicted"/>
<comment type="caution">
    <text evidence="4">The sequence shown here is derived from an EMBL/GenBank/DDBJ whole genome shotgun (WGS) entry which is preliminary data.</text>
</comment>
<dbReference type="EMBL" id="UWOC01000182">
    <property type="protein sequence ID" value="VCU10907.1"/>
    <property type="molecule type" value="Genomic_DNA"/>
</dbReference>
<keyword evidence="3" id="KW-0732">Signal</keyword>
<dbReference type="AlphaFoldDB" id="A0A447D021"/>
<dbReference type="InterPro" id="IPR011990">
    <property type="entry name" value="TPR-like_helical_dom_sf"/>
</dbReference>
<evidence type="ECO:0000313" key="5">
    <source>
        <dbReference type="Proteomes" id="UP000289200"/>
    </source>
</evidence>
<feature type="chain" id="PRO_5019061336" evidence="3">
    <location>
        <begin position="46"/>
        <end position="224"/>
    </location>
</feature>
<evidence type="ECO:0000256" key="2">
    <source>
        <dbReference type="SAM" id="MobiDB-lite"/>
    </source>
</evidence>
<keyword evidence="1" id="KW-0802">TPR repeat</keyword>
<dbReference type="InterPro" id="IPR019734">
    <property type="entry name" value="TPR_rpt"/>
</dbReference>
<feature type="repeat" description="TPR" evidence="1">
    <location>
        <begin position="172"/>
        <end position="205"/>
    </location>
</feature>
<gene>
    <name evidence="4" type="ORF">RHODGE_RHODGE_04111</name>
</gene>
<feature type="region of interest" description="Disordered" evidence="2">
    <location>
        <begin position="45"/>
        <end position="64"/>
    </location>
</feature>
<dbReference type="Pfam" id="PF13181">
    <property type="entry name" value="TPR_8"/>
    <property type="match status" value="1"/>
</dbReference>
<dbReference type="SUPFAM" id="SSF48452">
    <property type="entry name" value="TPR-like"/>
    <property type="match status" value="1"/>
</dbReference>
<evidence type="ECO:0000256" key="3">
    <source>
        <dbReference type="SAM" id="SignalP"/>
    </source>
</evidence>
<dbReference type="PROSITE" id="PS50005">
    <property type="entry name" value="TPR"/>
    <property type="match status" value="1"/>
</dbReference>
<dbReference type="Gene3D" id="1.25.40.10">
    <property type="entry name" value="Tetratricopeptide repeat domain"/>
    <property type="match status" value="1"/>
</dbReference>
<organism evidence="4 5">
    <name type="scientific">Rhodoplanes serenus</name>
    <dbReference type="NCBI Taxonomy" id="200615"/>
    <lineage>
        <taxon>Bacteria</taxon>
        <taxon>Pseudomonadati</taxon>
        <taxon>Pseudomonadota</taxon>
        <taxon>Alphaproteobacteria</taxon>
        <taxon>Hyphomicrobiales</taxon>
        <taxon>Nitrobacteraceae</taxon>
        <taxon>Rhodoplanes</taxon>
    </lineage>
</organism>
<protein>
    <submittedName>
        <fullName evidence="4">Uncharacterized protein</fullName>
    </submittedName>
</protein>
<dbReference type="Proteomes" id="UP000289200">
    <property type="component" value="Unassembled WGS sequence"/>
</dbReference>
<keyword evidence="5" id="KW-1185">Reference proteome</keyword>
<accession>A0A447D021</accession>
<reference evidence="5" key="1">
    <citation type="submission" date="2018-10" db="EMBL/GenBank/DDBJ databases">
        <authorList>
            <person name="Peiro R."/>
            <person name="Begona"/>
            <person name="Cbmso G."/>
            <person name="Lopez M."/>
            <person name="Gonzalez S."/>
            <person name="Sacristan E."/>
            <person name="Castillo E."/>
        </authorList>
    </citation>
    <scope>NUCLEOTIDE SEQUENCE [LARGE SCALE GENOMIC DNA]</scope>
</reference>
<dbReference type="SMART" id="SM00028">
    <property type="entry name" value="TPR"/>
    <property type="match status" value="3"/>
</dbReference>
<dbReference type="RefSeq" id="WP_129610954.1">
    <property type="nucleotide sequence ID" value="NZ_UWOC01000182.1"/>
</dbReference>